<evidence type="ECO:0000256" key="1">
    <source>
        <dbReference type="SAM" id="SignalP"/>
    </source>
</evidence>
<accession>A0A7C8JPS0</accession>
<comment type="caution">
    <text evidence="3">The sequence shown here is derived from an EMBL/GenBank/DDBJ whole genome shotgun (WGS) entry which is preliminary data.</text>
</comment>
<feature type="chain" id="PRO_5036200439" evidence="1">
    <location>
        <begin position="17"/>
        <end position="183"/>
    </location>
</feature>
<dbReference type="AlphaFoldDB" id="A0A7C8JPS0"/>
<evidence type="ECO:0000313" key="2">
    <source>
        <dbReference type="EMBL" id="KAF3085960.1"/>
    </source>
</evidence>
<keyword evidence="1" id="KW-0732">Signal</keyword>
<gene>
    <name evidence="2" type="ORF">TWF102_011216</name>
    <name evidence="3" type="ORF">TWF703_005918</name>
</gene>
<proteinExistence type="predicted"/>
<sequence length="183" mass="19205">MVVLSSLIAALPLSLGAIGSPADSADSKHALAKRDATEVIYLTAIALPPPSVPYWLGALAYYPTSALGWSGAEPRNSDEAIGPSGGTSIWRTWPTPCSGNTHYEVFFPSGITFQFDLNFGANNAAVGAVVGGGWNGFNAFTCRRDNGRLLYTVATTPVSEVQALINCTRVQLTPTKCTGRIPG</sequence>
<evidence type="ECO:0000313" key="4">
    <source>
        <dbReference type="Proteomes" id="UP000475325"/>
    </source>
</evidence>
<dbReference type="EMBL" id="WIQW01000086">
    <property type="protein sequence ID" value="KAF3085960.1"/>
    <property type="molecule type" value="Genomic_DNA"/>
</dbReference>
<organism evidence="3 5">
    <name type="scientific">Orbilia oligospora</name>
    <name type="common">Nematode-trapping fungus</name>
    <name type="synonym">Arthrobotrys oligospora</name>
    <dbReference type="NCBI Taxonomy" id="2813651"/>
    <lineage>
        <taxon>Eukaryota</taxon>
        <taxon>Fungi</taxon>
        <taxon>Dikarya</taxon>
        <taxon>Ascomycota</taxon>
        <taxon>Pezizomycotina</taxon>
        <taxon>Orbiliomycetes</taxon>
        <taxon>Orbiliales</taxon>
        <taxon>Orbiliaceae</taxon>
        <taxon>Orbilia</taxon>
    </lineage>
</organism>
<evidence type="ECO:0000313" key="3">
    <source>
        <dbReference type="EMBL" id="KAF3135823.1"/>
    </source>
</evidence>
<feature type="signal peptide" evidence="1">
    <location>
        <begin position="1"/>
        <end position="16"/>
    </location>
</feature>
<protein>
    <submittedName>
        <fullName evidence="3">Uncharacterized protein</fullName>
    </submittedName>
</protein>
<dbReference type="Proteomes" id="UP000480548">
    <property type="component" value="Unassembled WGS sequence"/>
</dbReference>
<reference evidence="4 5" key="1">
    <citation type="submission" date="2019-06" db="EMBL/GenBank/DDBJ databases">
        <authorList>
            <person name="Palmer J.M."/>
        </authorList>
    </citation>
    <scope>NUCLEOTIDE SEQUENCE [LARGE SCALE GENOMIC DNA]</scope>
    <source>
        <strain evidence="2 4">TWF102</strain>
        <strain evidence="3 5">TWF703</strain>
    </source>
</reference>
<dbReference type="Proteomes" id="UP000475325">
    <property type="component" value="Unassembled WGS sequence"/>
</dbReference>
<dbReference type="EMBL" id="WIQZ01000031">
    <property type="protein sequence ID" value="KAF3135823.1"/>
    <property type="molecule type" value="Genomic_DNA"/>
</dbReference>
<evidence type="ECO:0000313" key="5">
    <source>
        <dbReference type="Proteomes" id="UP000480548"/>
    </source>
</evidence>
<name>A0A7C8JPS0_ORBOL</name>